<protein>
    <submittedName>
        <fullName evidence="1">Uncharacterized protein</fullName>
    </submittedName>
</protein>
<evidence type="ECO:0000313" key="2">
    <source>
        <dbReference type="Proteomes" id="UP000054324"/>
    </source>
</evidence>
<gene>
    <name evidence="1" type="ORF">T265_15361</name>
</gene>
<proteinExistence type="predicted"/>
<reference evidence="1 2" key="1">
    <citation type="submission" date="2013-11" db="EMBL/GenBank/DDBJ databases">
        <title>Opisthorchis viverrini - life in the bile duct.</title>
        <authorList>
            <person name="Young N.D."/>
            <person name="Nagarajan N."/>
            <person name="Lin S.J."/>
            <person name="Korhonen P.K."/>
            <person name="Jex A.R."/>
            <person name="Hall R.S."/>
            <person name="Safavi-Hemami H."/>
            <person name="Kaewkong W."/>
            <person name="Bertrand D."/>
            <person name="Gao S."/>
            <person name="Seet Q."/>
            <person name="Wongkham S."/>
            <person name="Teh B.T."/>
            <person name="Wongkham C."/>
            <person name="Intapan P.M."/>
            <person name="Maleewong W."/>
            <person name="Yang X."/>
            <person name="Hu M."/>
            <person name="Wang Z."/>
            <person name="Hofmann A."/>
            <person name="Sternberg P.W."/>
            <person name="Tan P."/>
            <person name="Wang J."/>
            <person name="Gasser R.B."/>
        </authorList>
    </citation>
    <scope>NUCLEOTIDE SEQUENCE [LARGE SCALE GENOMIC DNA]</scope>
</reference>
<keyword evidence="2" id="KW-1185">Reference proteome</keyword>
<dbReference type="KEGG" id="ovi:T265_15361"/>
<dbReference type="GeneID" id="20329526"/>
<dbReference type="EMBL" id="KL597073">
    <property type="protein sequence ID" value="KER20261.1"/>
    <property type="molecule type" value="Genomic_DNA"/>
</dbReference>
<organism evidence="1 2">
    <name type="scientific">Opisthorchis viverrini</name>
    <name type="common">Southeast Asian liver fluke</name>
    <dbReference type="NCBI Taxonomy" id="6198"/>
    <lineage>
        <taxon>Eukaryota</taxon>
        <taxon>Metazoa</taxon>
        <taxon>Spiralia</taxon>
        <taxon>Lophotrochozoa</taxon>
        <taxon>Platyhelminthes</taxon>
        <taxon>Trematoda</taxon>
        <taxon>Digenea</taxon>
        <taxon>Opisthorchiida</taxon>
        <taxon>Opisthorchiata</taxon>
        <taxon>Opisthorchiidae</taxon>
        <taxon>Opisthorchis</taxon>
    </lineage>
</organism>
<evidence type="ECO:0000313" key="1">
    <source>
        <dbReference type="EMBL" id="KER20261.1"/>
    </source>
</evidence>
<dbReference type="Proteomes" id="UP000054324">
    <property type="component" value="Unassembled WGS sequence"/>
</dbReference>
<dbReference type="CTD" id="20329526"/>
<dbReference type="AlphaFoldDB" id="A0A074YZQ2"/>
<name>A0A074YZQ2_OPIVI</name>
<accession>A0A074YZQ2</accession>
<dbReference type="RefSeq" id="XP_009175989.1">
    <property type="nucleotide sequence ID" value="XM_009177725.1"/>
</dbReference>
<feature type="non-terminal residue" evidence="1">
    <location>
        <position position="356"/>
    </location>
</feature>
<sequence>MSRLVHLTELKIRTLKQARQQTTLACTLDSLYVDVCCLHKKVSRPKNDSSKSEDDFELVMLDRRGFHGIIQDDRTLPGVGGDPTVCIVILKQWLHRALREMSTCQVTSCSWITLSVLDTQSGKDDRLVHIGQAVAPDEETGAGAVGRKGVSGCCFSTSLVFLDNFCGPLTRTVQVPLSLTLLSLSVDVYSVTETLTQDPSLVLHLKTTGRNSDVPHFTLRVRGDPDAIVCAIYSVGSALSSESTFLAWIPLNSLLCAVRLTDPIKINAGRCRFHQDLSGPFHSKRKTDTIILVHIICFQVGQQSSEAAQPNDSLAGFHQMDHWSNPAGLSGKSKTTQPSTTKFCVRYRPSSTTRCL</sequence>